<proteinExistence type="predicted"/>
<accession>A0A5B0NNW6</accession>
<dbReference type="Proteomes" id="UP000324748">
    <property type="component" value="Unassembled WGS sequence"/>
</dbReference>
<dbReference type="EMBL" id="VSWC01000092">
    <property type="protein sequence ID" value="KAA1090965.1"/>
    <property type="molecule type" value="Genomic_DNA"/>
</dbReference>
<comment type="caution">
    <text evidence="1">The sequence shown here is derived from an EMBL/GenBank/DDBJ whole genome shotgun (WGS) entry which is preliminary data.</text>
</comment>
<protein>
    <submittedName>
        <fullName evidence="1">Uncharacterized protein</fullName>
    </submittedName>
</protein>
<evidence type="ECO:0000313" key="2">
    <source>
        <dbReference type="Proteomes" id="UP000324748"/>
    </source>
</evidence>
<gene>
    <name evidence="1" type="ORF">PGT21_019410</name>
</gene>
<dbReference type="AlphaFoldDB" id="A0A5B0NNW6"/>
<evidence type="ECO:0000313" key="1">
    <source>
        <dbReference type="EMBL" id="KAA1090965.1"/>
    </source>
</evidence>
<sequence length="136" mass="15437">MFLNRPNIPLREDEWAMNLPKDVKPTISSEYLVDIPYAETPKDSRTSVTLGIARAPDGSFTGKPRTVYPYRYIAMEGNIKVTDAMARKTTSNVQGHRTHNVFPVAFAPKVLEQTINRLPNMQPLLAFQLHRHSTQT</sequence>
<organism evidence="1 2">
    <name type="scientific">Puccinia graminis f. sp. tritici</name>
    <dbReference type="NCBI Taxonomy" id="56615"/>
    <lineage>
        <taxon>Eukaryota</taxon>
        <taxon>Fungi</taxon>
        <taxon>Dikarya</taxon>
        <taxon>Basidiomycota</taxon>
        <taxon>Pucciniomycotina</taxon>
        <taxon>Pucciniomycetes</taxon>
        <taxon>Pucciniales</taxon>
        <taxon>Pucciniaceae</taxon>
        <taxon>Puccinia</taxon>
    </lineage>
</organism>
<name>A0A5B0NNW6_PUCGR</name>
<reference evidence="1 2" key="1">
    <citation type="submission" date="2019-05" db="EMBL/GenBank/DDBJ databases">
        <title>Emergence of the Ug99 lineage of the wheat stem rust pathogen through somatic hybridization.</title>
        <authorList>
            <person name="Li F."/>
            <person name="Upadhyaya N.M."/>
            <person name="Sperschneider J."/>
            <person name="Matny O."/>
            <person name="Nguyen-Phuc H."/>
            <person name="Mago R."/>
            <person name="Raley C."/>
            <person name="Miller M.E."/>
            <person name="Silverstein K.A.T."/>
            <person name="Henningsen E."/>
            <person name="Hirsch C.D."/>
            <person name="Visser B."/>
            <person name="Pretorius Z.A."/>
            <person name="Steffenson B.J."/>
            <person name="Schwessinger B."/>
            <person name="Dodds P.N."/>
            <person name="Figueroa M."/>
        </authorList>
    </citation>
    <scope>NUCLEOTIDE SEQUENCE [LARGE SCALE GENOMIC DNA]</scope>
    <source>
        <strain evidence="1">21-0</strain>
    </source>
</reference>
<keyword evidence="2" id="KW-1185">Reference proteome</keyword>